<protein>
    <submittedName>
        <fullName evidence="1">Fatty acid-binding protein 1</fullName>
    </submittedName>
</protein>
<keyword evidence="2" id="KW-1185">Reference proteome</keyword>
<evidence type="ECO:0000313" key="2">
    <source>
        <dbReference type="Proteomes" id="UP000299102"/>
    </source>
</evidence>
<dbReference type="Proteomes" id="UP000299102">
    <property type="component" value="Unassembled WGS sequence"/>
</dbReference>
<dbReference type="SUPFAM" id="SSF50814">
    <property type="entry name" value="Lipocalins"/>
    <property type="match status" value="1"/>
</dbReference>
<dbReference type="Gene3D" id="2.40.128.20">
    <property type="match status" value="1"/>
</dbReference>
<organism evidence="1 2">
    <name type="scientific">Eumeta variegata</name>
    <name type="common">Bagworm moth</name>
    <name type="synonym">Eumeta japonica</name>
    <dbReference type="NCBI Taxonomy" id="151549"/>
    <lineage>
        <taxon>Eukaryota</taxon>
        <taxon>Metazoa</taxon>
        <taxon>Ecdysozoa</taxon>
        <taxon>Arthropoda</taxon>
        <taxon>Hexapoda</taxon>
        <taxon>Insecta</taxon>
        <taxon>Pterygota</taxon>
        <taxon>Neoptera</taxon>
        <taxon>Endopterygota</taxon>
        <taxon>Lepidoptera</taxon>
        <taxon>Glossata</taxon>
        <taxon>Ditrysia</taxon>
        <taxon>Tineoidea</taxon>
        <taxon>Psychidae</taxon>
        <taxon>Oiketicinae</taxon>
        <taxon>Eumeta</taxon>
    </lineage>
</organism>
<comment type="caution">
    <text evidence="1">The sequence shown here is derived from an EMBL/GenBank/DDBJ whole genome shotgun (WGS) entry which is preliminary data.</text>
</comment>
<dbReference type="InterPro" id="IPR012674">
    <property type="entry name" value="Calycin"/>
</dbReference>
<sequence length="108" mass="12355">MLACESAVFSFGMKDDGDTYTFTLERDGKVLSSEFRSGQEHEQRRRDGRAVRVTYTVDLEANIINQVINQEDGKVVHFRREFGDGEVKLTINHQDSDVTACIYYEAVQ</sequence>
<dbReference type="EMBL" id="BGZK01001007">
    <property type="protein sequence ID" value="GBP68306.1"/>
    <property type="molecule type" value="Genomic_DNA"/>
</dbReference>
<name>A0A4C1XXJ4_EUMVA</name>
<dbReference type="AlphaFoldDB" id="A0A4C1XXJ4"/>
<gene>
    <name evidence="1" type="primary">MFB1</name>
    <name evidence="1" type="ORF">EVAR_4905_1</name>
</gene>
<reference evidence="1 2" key="1">
    <citation type="journal article" date="2019" name="Commun. Biol.">
        <title>The bagworm genome reveals a unique fibroin gene that provides high tensile strength.</title>
        <authorList>
            <person name="Kono N."/>
            <person name="Nakamura H."/>
            <person name="Ohtoshi R."/>
            <person name="Tomita M."/>
            <person name="Numata K."/>
            <person name="Arakawa K."/>
        </authorList>
    </citation>
    <scope>NUCLEOTIDE SEQUENCE [LARGE SCALE GENOMIC DNA]</scope>
</reference>
<dbReference type="OrthoDB" id="9971011at2759"/>
<accession>A0A4C1XXJ4</accession>
<evidence type="ECO:0000313" key="1">
    <source>
        <dbReference type="EMBL" id="GBP68306.1"/>
    </source>
</evidence>
<proteinExistence type="predicted"/>